<keyword evidence="4 5" id="KW-0472">Membrane</keyword>
<evidence type="ECO:0000256" key="1">
    <source>
        <dbReference type="ARBA" id="ARBA00004141"/>
    </source>
</evidence>
<evidence type="ECO:0000256" key="2">
    <source>
        <dbReference type="ARBA" id="ARBA00022692"/>
    </source>
</evidence>
<dbReference type="PANTHER" id="PTHR28013">
    <property type="entry name" value="PROTEIN DCV1-RELATED"/>
    <property type="match status" value="1"/>
</dbReference>
<dbReference type="GO" id="GO:0032153">
    <property type="term" value="C:cell division site"/>
    <property type="evidence" value="ECO:0007669"/>
    <property type="project" value="TreeGrafter"/>
</dbReference>
<keyword evidence="7" id="KW-1185">Reference proteome</keyword>
<dbReference type="GO" id="GO:0035838">
    <property type="term" value="C:growing cell tip"/>
    <property type="evidence" value="ECO:0007669"/>
    <property type="project" value="TreeGrafter"/>
</dbReference>
<keyword evidence="2 5" id="KW-0812">Transmembrane</keyword>
<dbReference type="EMBL" id="LNZH02000187">
    <property type="protein sequence ID" value="OCB87870.1"/>
    <property type="molecule type" value="Genomic_DNA"/>
</dbReference>
<dbReference type="PANTHER" id="PTHR28013:SF3">
    <property type="entry name" value="PROTEIN DCV1-RELATED"/>
    <property type="match status" value="1"/>
</dbReference>
<feature type="transmembrane region" description="Helical" evidence="5">
    <location>
        <begin position="609"/>
        <end position="628"/>
    </location>
</feature>
<organism evidence="6 7">
    <name type="scientific">Sanghuangporus baumii</name>
    <name type="common">Phellinus baumii</name>
    <dbReference type="NCBI Taxonomy" id="108892"/>
    <lineage>
        <taxon>Eukaryota</taxon>
        <taxon>Fungi</taxon>
        <taxon>Dikarya</taxon>
        <taxon>Basidiomycota</taxon>
        <taxon>Agaricomycotina</taxon>
        <taxon>Agaricomycetes</taxon>
        <taxon>Hymenochaetales</taxon>
        <taxon>Hymenochaetaceae</taxon>
        <taxon>Sanghuangporus</taxon>
    </lineage>
</organism>
<dbReference type="Proteomes" id="UP000757232">
    <property type="component" value="Unassembled WGS sequence"/>
</dbReference>
<accession>A0A9Q5N4A1</accession>
<protein>
    <submittedName>
        <fullName evidence="6">Uncharacterized protein</fullName>
    </submittedName>
</protein>
<evidence type="ECO:0000313" key="7">
    <source>
        <dbReference type="Proteomes" id="UP000757232"/>
    </source>
</evidence>
<proteinExistence type="predicted"/>
<dbReference type="GO" id="GO:0005886">
    <property type="term" value="C:plasma membrane"/>
    <property type="evidence" value="ECO:0007669"/>
    <property type="project" value="InterPro"/>
</dbReference>
<evidence type="ECO:0000313" key="6">
    <source>
        <dbReference type="EMBL" id="OCB87870.1"/>
    </source>
</evidence>
<evidence type="ECO:0000256" key="4">
    <source>
        <dbReference type="ARBA" id="ARBA00023136"/>
    </source>
</evidence>
<feature type="transmembrane region" description="Helical" evidence="5">
    <location>
        <begin position="763"/>
        <end position="787"/>
    </location>
</feature>
<gene>
    <name evidence="6" type="ORF">A7U60_g5004</name>
</gene>
<dbReference type="SUPFAM" id="SSF51905">
    <property type="entry name" value="FAD/NAD(P)-binding domain"/>
    <property type="match status" value="1"/>
</dbReference>
<evidence type="ECO:0000256" key="5">
    <source>
        <dbReference type="SAM" id="Phobius"/>
    </source>
</evidence>
<dbReference type="OrthoDB" id="2354757at2759"/>
<dbReference type="InterPro" id="IPR009571">
    <property type="entry name" value="SUR7/Rim9-like_fungi"/>
</dbReference>
<comment type="subcellular location">
    <subcellularLocation>
        <location evidence="1">Membrane</location>
        <topology evidence="1">Multi-pass membrane protein</topology>
    </subcellularLocation>
</comment>
<feature type="transmembrane region" description="Helical" evidence="5">
    <location>
        <begin position="687"/>
        <end position="711"/>
    </location>
</feature>
<reference evidence="6" key="1">
    <citation type="submission" date="2016-06" db="EMBL/GenBank/DDBJ databases">
        <title>Draft Genome sequence of the fungus Inonotus baumii.</title>
        <authorList>
            <person name="Zhu H."/>
            <person name="Lin W."/>
        </authorList>
    </citation>
    <scope>NUCLEOTIDE SEQUENCE</scope>
    <source>
        <strain evidence="6">821</strain>
    </source>
</reference>
<feature type="transmembrane region" description="Helical" evidence="5">
    <location>
        <begin position="718"/>
        <end position="743"/>
    </location>
</feature>
<comment type="caution">
    <text evidence="6">The sequence shown here is derived from an EMBL/GenBank/DDBJ whole genome shotgun (WGS) entry which is preliminary data.</text>
</comment>
<sequence length="796" mass="88509">MRDLPTAIAKAIFPAVILFLSVLVKWSRSYFMRRTTVLDDITNIGKPRADLERLKGTAVICGGSIAGLWTARICADHFEDVVIVEPEGWLSTRDGCSDIFDETGTRIGGSGLCPRTRVPQYRAQHGRLSVLLCVDDFLRRSFSVFQPIAFVALRQLFPNFEDEIRRVDGRIAKAEYNLQVSDNPKLLHMPEVVSPNQNYAQCFFVTRESYERILRRLVTGYSNRIRWVAGTATGLIADERDPATVTSVAVRTDSEAETIIPASLVIDCTGGSQAGLKWLKRVFFDPEYSALLYRNKSVPRGAIPFDNGLKIEYNTVHRYRRFRVAVPPELRLRLPIPGGYENAAWLHTYLPRPGLNRKLFMIERMEGHRIEWAFGGWGDPPLPETFSEVKDWLGNLEKEKETVIPAWIYELVDTLLKIDGDHETESGRYPSCSWIRYERAPYIPSNFVAVGDAVMRVNPTYGQGCSKAAIGAITLDSLLRKPSMLRSTTIPRGFGRKFFKFHSPRIASTWDGTKPIDYQWDTTIPVKGEKLSDERINGKAAALLMQLAATLSSAWFAMFIRSFRTSDVWSRPVHDSLSHLHPVLTPQSSFADSKSQAQAHNPLTMASPAVPGLFFCFAAAVLLIFVSVSAPTWDKISFLNVDTGGTNLHFGIFGYTGTDTSIGYLFPSNLGTNNNLNTTTLHNLTKVLILHPVAAGLSGLAVLFGICGAAYHRSGTILMAIAALLAFLVTLVVWIIDMVLFGIVRNRIRDAADSDDAAQYGNANWMTLGALVSLALAFCAGTCGGIFGRYRRRDRA</sequence>
<evidence type="ECO:0000256" key="3">
    <source>
        <dbReference type="ARBA" id="ARBA00022989"/>
    </source>
</evidence>
<feature type="transmembrane region" description="Helical" evidence="5">
    <location>
        <begin position="648"/>
        <end position="667"/>
    </location>
</feature>
<dbReference type="InterPro" id="IPR036188">
    <property type="entry name" value="FAD/NAD-bd_sf"/>
</dbReference>
<dbReference type="AlphaFoldDB" id="A0A9Q5N4A1"/>
<feature type="transmembrane region" description="Helical" evidence="5">
    <location>
        <begin position="6"/>
        <end position="24"/>
    </location>
</feature>
<dbReference type="InterPro" id="IPR051380">
    <property type="entry name" value="pH-response_reg_palI/RIM9"/>
</dbReference>
<dbReference type="Pfam" id="PF06687">
    <property type="entry name" value="SUR7"/>
    <property type="match status" value="1"/>
</dbReference>
<name>A0A9Q5N4A1_SANBA</name>
<keyword evidence="3 5" id="KW-1133">Transmembrane helix</keyword>